<protein>
    <recommendedName>
        <fullName evidence="6">ABC transmembrane type-1 domain-containing protein</fullName>
    </recommendedName>
</protein>
<evidence type="ECO:0000313" key="7">
    <source>
        <dbReference type="EMBL" id="KAK2142179.1"/>
    </source>
</evidence>
<evidence type="ECO:0000256" key="2">
    <source>
        <dbReference type="ARBA" id="ARBA00022692"/>
    </source>
</evidence>
<name>A0AAD9MT94_RIDPI</name>
<keyword evidence="2" id="KW-0812">Transmembrane</keyword>
<dbReference type="Pfam" id="PF06472">
    <property type="entry name" value="ABC_membrane_2"/>
    <property type="match status" value="1"/>
</dbReference>
<dbReference type="InterPro" id="IPR050835">
    <property type="entry name" value="ABC_transporter_sub-D"/>
</dbReference>
<dbReference type="AlphaFoldDB" id="A0AAD9MT94"/>
<organism evidence="7 8">
    <name type="scientific">Ridgeia piscesae</name>
    <name type="common">Tubeworm</name>
    <dbReference type="NCBI Taxonomy" id="27915"/>
    <lineage>
        <taxon>Eukaryota</taxon>
        <taxon>Metazoa</taxon>
        <taxon>Spiralia</taxon>
        <taxon>Lophotrochozoa</taxon>
        <taxon>Annelida</taxon>
        <taxon>Polychaeta</taxon>
        <taxon>Sedentaria</taxon>
        <taxon>Canalipalpata</taxon>
        <taxon>Sabellida</taxon>
        <taxon>Siboglinidae</taxon>
        <taxon>Ridgeia</taxon>
    </lineage>
</organism>
<reference evidence="7" key="1">
    <citation type="journal article" date="2023" name="Mol. Biol. Evol.">
        <title>Third-Generation Sequencing Reveals the Adaptive Role of the Epigenome in Three Deep-Sea Polychaetes.</title>
        <authorList>
            <person name="Perez M."/>
            <person name="Aroh O."/>
            <person name="Sun Y."/>
            <person name="Lan Y."/>
            <person name="Juniper S.K."/>
            <person name="Young C.R."/>
            <person name="Angers B."/>
            <person name="Qian P.Y."/>
        </authorList>
    </citation>
    <scope>NUCLEOTIDE SEQUENCE</scope>
    <source>
        <strain evidence="7">R07B-5</strain>
    </source>
</reference>
<dbReference type="GO" id="GO:0042760">
    <property type="term" value="P:very long-chain fatty acid catabolic process"/>
    <property type="evidence" value="ECO:0007669"/>
    <property type="project" value="TreeGrafter"/>
</dbReference>
<dbReference type="InterPro" id="IPR011527">
    <property type="entry name" value="ABC1_TM_dom"/>
</dbReference>
<dbReference type="PANTHER" id="PTHR11384">
    <property type="entry name" value="ATP-BINDING CASSETTE, SUB-FAMILY D MEMBER"/>
    <property type="match status" value="1"/>
</dbReference>
<evidence type="ECO:0000256" key="5">
    <source>
        <dbReference type="SAM" id="MobiDB-lite"/>
    </source>
</evidence>
<proteinExistence type="predicted"/>
<keyword evidence="3" id="KW-1133">Transmembrane helix</keyword>
<keyword evidence="8" id="KW-1185">Reference proteome</keyword>
<sequence>MAGMSKLASKLSSRNSAVFAFGVAAVWLTARQFSSIQKHRKEIPIVIGDHPLIKKDRAAVDAVFFNQLKRILKIILPGWFSAEGWYMFLVAVALAARTYCDVWMIQNGTAIESSIIGRNVDLFKSHLYKFIYTMPVISIVNNTLKYGLNELKLRFRTRLSYYLFQKYLKGFTYYKMSNLDNRIANADHLLTQDVEKLCTSIGDLYSNLSKVVVVVVVGGGGGGDDDGDDDDDDGDDDDERINA</sequence>
<gene>
    <name evidence="7" type="ORF">NP493_4976g00001</name>
</gene>
<evidence type="ECO:0000256" key="4">
    <source>
        <dbReference type="ARBA" id="ARBA00023136"/>
    </source>
</evidence>
<feature type="region of interest" description="Disordered" evidence="5">
    <location>
        <begin position="220"/>
        <end position="243"/>
    </location>
</feature>
<dbReference type="GO" id="GO:0007031">
    <property type="term" value="P:peroxisome organization"/>
    <property type="evidence" value="ECO:0007669"/>
    <property type="project" value="TreeGrafter"/>
</dbReference>
<keyword evidence="1" id="KW-0813">Transport</keyword>
<evidence type="ECO:0000313" key="8">
    <source>
        <dbReference type="Proteomes" id="UP001209878"/>
    </source>
</evidence>
<accession>A0AAD9MT94</accession>
<evidence type="ECO:0000256" key="1">
    <source>
        <dbReference type="ARBA" id="ARBA00022448"/>
    </source>
</evidence>
<feature type="compositionally biased region" description="Acidic residues" evidence="5">
    <location>
        <begin position="223"/>
        <end position="243"/>
    </location>
</feature>
<dbReference type="EMBL" id="JAODUO010004963">
    <property type="protein sequence ID" value="KAK2142179.1"/>
    <property type="molecule type" value="Genomic_DNA"/>
</dbReference>
<dbReference type="GO" id="GO:0140359">
    <property type="term" value="F:ABC-type transporter activity"/>
    <property type="evidence" value="ECO:0007669"/>
    <property type="project" value="InterPro"/>
</dbReference>
<dbReference type="GO" id="GO:0015910">
    <property type="term" value="P:long-chain fatty acid import into peroxisome"/>
    <property type="evidence" value="ECO:0007669"/>
    <property type="project" value="TreeGrafter"/>
</dbReference>
<feature type="domain" description="ABC transmembrane type-1" evidence="6">
    <location>
        <begin position="71"/>
        <end position="216"/>
    </location>
</feature>
<dbReference type="PANTHER" id="PTHR11384:SF62">
    <property type="entry name" value="ATP-BINDING CASSETTE SUB-FAMILY D MEMBER 3"/>
    <property type="match status" value="1"/>
</dbReference>
<dbReference type="GO" id="GO:0005524">
    <property type="term" value="F:ATP binding"/>
    <property type="evidence" value="ECO:0007669"/>
    <property type="project" value="InterPro"/>
</dbReference>
<dbReference type="GO" id="GO:0006635">
    <property type="term" value="P:fatty acid beta-oxidation"/>
    <property type="evidence" value="ECO:0007669"/>
    <property type="project" value="TreeGrafter"/>
</dbReference>
<dbReference type="GO" id="GO:0005778">
    <property type="term" value="C:peroxisomal membrane"/>
    <property type="evidence" value="ECO:0007669"/>
    <property type="project" value="TreeGrafter"/>
</dbReference>
<evidence type="ECO:0000256" key="3">
    <source>
        <dbReference type="ARBA" id="ARBA00022989"/>
    </source>
</evidence>
<dbReference type="GO" id="GO:0005324">
    <property type="term" value="F:long-chain fatty acid transmembrane transporter activity"/>
    <property type="evidence" value="ECO:0007669"/>
    <property type="project" value="TreeGrafter"/>
</dbReference>
<dbReference type="Proteomes" id="UP001209878">
    <property type="component" value="Unassembled WGS sequence"/>
</dbReference>
<evidence type="ECO:0000259" key="6">
    <source>
        <dbReference type="Pfam" id="PF06472"/>
    </source>
</evidence>
<keyword evidence="4" id="KW-0472">Membrane</keyword>
<comment type="caution">
    <text evidence="7">The sequence shown here is derived from an EMBL/GenBank/DDBJ whole genome shotgun (WGS) entry which is preliminary data.</text>
</comment>